<reference evidence="2 3" key="1">
    <citation type="submission" date="2018-05" db="EMBL/GenBank/DDBJ databases">
        <title>Genomic Encyclopedia of Type Strains, Phase IV (KMG-V): Genome sequencing to study the core and pangenomes of soil and plant-associated prokaryotes.</title>
        <authorList>
            <person name="Whitman W."/>
        </authorList>
    </citation>
    <scope>NUCLEOTIDE SEQUENCE [LARGE SCALE GENOMIC DNA]</scope>
    <source>
        <strain evidence="2 3">SLV-132</strain>
    </source>
</reference>
<dbReference type="EMBL" id="QGGT01000001">
    <property type="protein sequence ID" value="PWK38206.1"/>
    <property type="molecule type" value="Genomic_DNA"/>
</dbReference>
<comment type="caution">
    <text evidence="2">The sequence shown here is derived from an EMBL/GenBank/DDBJ whole genome shotgun (WGS) entry which is preliminary data.</text>
</comment>
<dbReference type="SUPFAM" id="SSF55174">
    <property type="entry name" value="Alpha-L RNA-binding motif"/>
    <property type="match status" value="1"/>
</dbReference>
<dbReference type="Pfam" id="PF13275">
    <property type="entry name" value="S4_2"/>
    <property type="match status" value="1"/>
</dbReference>
<sequence>MPPKDDRQYVNFPLDREFIALNDLLKLAGVCDSGGAGKALVAAGEVAVDGATESRKTAKIRAGQAVDVAGVRIRVVAG</sequence>
<dbReference type="RefSeq" id="WP_109581828.1">
    <property type="nucleotide sequence ID" value="NZ_QGGT01000001.1"/>
</dbReference>
<dbReference type="PROSITE" id="PS50889">
    <property type="entry name" value="S4"/>
    <property type="match status" value="1"/>
</dbReference>
<dbReference type="GO" id="GO:0003723">
    <property type="term" value="F:RNA binding"/>
    <property type="evidence" value="ECO:0007669"/>
    <property type="project" value="UniProtKB-KW"/>
</dbReference>
<evidence type="ECO:0000313" key="2">
    <source>
        <dbReference type="EMBL" id="PWK38206.1"/>
    </source>
</evidence>
<gene>
    <name evidence="2" type="ORF">C7419_1012098</name>
</gene>
<name>A0A316F131_9BURK</name>
<evidence type="ECO:0000313" key="3">
    <source>
        <dbReference type="Proteomes" id="UP000245754"/>
    </source>
</evidence>
<dbReference type="AlphaFoldDB" id="A0A316F131"/>
<keyword evidence="1" id="KW-0694">RNA-binding</keyword>
<organism evidence="2 3">
    <name type="scientific">Cupriavidus plantarum</name>
    <dbReference type="NCBI Taxonomy" id="942865"/>
    <lineage>
        <taxon>Bacteria</taxon>
        <taxon>Pseudomonadati</taxon>
        <taxon>Pseudomonadota</taxon>
        <taxon>Betaproteobacteria</taxon>
        <taxon>Burkholderiales</taxon>
        <taxon>Burkholderiaceae</taxon>
        <taxon>Cupriavidus</taxon>
    </lineage>
</organism>
<evidence type="ECO:0000256" key="1">
    <source>
        <dbReference type="PROSITE-ProRule" id="PRU00182"/>
    </source>
</evidence>
<dbReference type="Gene3D" id="3.10.290.10">
    <property type="entry name" value="RNA-binding S4 domain"/>
    <property type="match status" value="1"/>
</dbReference>
<dbReference type="InterPro" id="IPR036986">
    <property type="entry name" value="S4_RNA-bd_sf"/>
</dbReference>
<protein>
    <submittedName>
        <fullName evidence="2">Ribosome-associated protein</fullName>
    </submittedName>
</protein>
<proteinExistence type="predicted"/>
<accession>A0A316F131</accession>
<dbReference type="Proteomes" id="UP000245754">
    <property type="component" value="Unassembled WGS sequence"/>
</dbReference>
<keyword evidence="3" id="KW-1185">Reference proteome</keyword>